<evidence type="ECO:0000256" key="1">
    <source>
        <dbReference type="SAM" id="MobiDB-lite"/>
    </source>
</evidence>
<sequence length="298" mass="34613">MKNYTFIFLLIFSLYSSQIQRFTYEYNFITDSTNRAAAKKEIMLLDIQNSGSKYYSYDIFVTDSIISAELEKQGDSGTPWGIVKPNSNFKGSIRSKVSKEYPDYKTYLHASLSSDFYKIEETDKPVWKIHPEKVKIGSYSSQKATTKYLGRQWTAWFCTDLPFQDGPYKFYGLPGLIVKLEDRAQTHVMTLIGNKTVKEPVIQKKNENHAFGPQSEIAINNQQFKKLWQEHVRDPNKITRQKMAALGNDAQGNSNFSFRDGATGKKLDPNEVMRNNEKQFRENLKKSNNRLDFDLYRY</sequence>
<gene>
    <name evidence="2" type="ORF">LO744_09535</name>
</gene>
<accession>A0A9Q3V1G1</accession>
<proteinExistence type="predicted"/>
<feature type="region of interest" description="Disordered" evidence="1">
    <location>
        <begin position="249"/>
        <end position="269"/>
    </location>
</feature>
<dbReference type="EMBL" id="JAJNAY010000001">
    <property type="protein sequence ID" value="MCD1117099.1"/>
    <property type="molecule type" value="Genomic_DNA"/>
</dbReference>
<reference evidence="2" key="1">
    <citation type="submission" date="2021-11" db="EMBL/GenBank/DDBJ databases">
        <title>Description of novel Chryseobacterium species.</title>
        <authorList>
            <person name="Saticioglu I.B."/>
            <person name="Ay H."/>
            <person name="Altun S."/>
            <person name="Duman M."/>
        </authorList>
    </citation>
    <scope>NUCLEOTIDE SEQUENCE</scope>
    <source>
        <strain evidence="2">C-17</strain>
    </source>
</reference>
<dbReference type="InterPro" id="IPR005901">
    <property type="entry name" value="GLPGLI"/>
</dbReference>
<keyword evidence="3" id="KW-1185">Reference proteome</keyword>
<protein>
    <submittedName>
        <fullName evidence="2">GLPGLI family protein</fullName>
    </submittedName>
</protein>
<dbReference type="RefSeq" id="WP_230668892.1">
    <property type="nucleotide sequence ID" value="NZ_JAJNAY010000001.1"/>
</dbReference>
<organism evidence="2 3">
    <name type="scientific">Chryseobacterium turcicum</name>
    <dbReference type="NCBI Taxonomy" id="2898076"/>
    <lineage>
        <taxon>Bacteria</taxon>
        <taxon>Pseudomonadati</taxon>
        <taxon>Bacteroidota</taxon>
        <taxon>Flavobacteriia</taxon>
        <taxon>Flavobacteriales</taxon>
        <taxon>Weeksellaceae</taxon>
        <taxon>Chryseobacterium group</taxon>
        <taxon>Chryseobacterium</taxon>
    </lineage>
</organism>
<evidence type="ECO:0000313" key="2">
    <source>
        <dbReference type="EMBL" id="MCD1117099.1"/>
    </source>
</evidence>
<dbReference type="NCBIfam" id="TIGR01200">
    <property type="entry name" value="GLPGLI"/>
    <property type="match status" value="1"/>
</dbReference>
<comment type="caution">
    <text evidence="2">The sequence shown here is derived from an EMBL/GenBank/DDBJ whole genome shotgun (WGS) entry which is preliminary data.</text>
</comment>
<evidence type="ECO:0000313" key="3">
    <source>
        <dbReference type="Proteomes" id="UP001108025"/>
    </source>
</evidence>
<name>A0A9Q3V1G1_9FLAO</name>
<dbReference type="Proteomes" id="UP001108025">
    <property type="component" value="Unassembled WGS sequence"/>
</dbReference>
<dbReference type="AlphaFoldDB" id="A0A9Q3V1G1"/>
<dbReference type="Pfam" id="PF09697">
    <property type="entry name" value="Porph_ging"/>
    <property type="match status" value="1"/>
</dbReference>